<name>A0A183SLD0_SCHSO</name>
<dbReference type="InterPro" id="IPR036034">
    <property type="entry name" value="PDZ_sf"/>
</dbReference>
<dbReference type="WBParaSite" id="SSLN_0000519101-mRNA-1">
    <property type="protein sequence ID" value="SSLN_0000519101-mRNA-1"/>
    <property type="gene ID" value="SSLN_0000519101"/>
</dbReference>
<dbReference type="InterPro" id="IPR001478">
    <property type="entry name" value="PDZ"/>
</dbReference>
<feature type="domain" description="PDZ" evidence="2">
    <location>
        <begin position="90"/>
        <end position="154"/>
    </location>
</feature>
<organism evidence="3">
    <name type="scientific">Schistocephalus solidus</name>
    <name type="common">Tapeworm</name>
    <dbReference type="NCBI Taxonomy" id="70667"/>
    <lineage>
        <taxon>Eukaryota</taxon>
        <taxon>Metazoa</taxon>
        <taxon>Spiralia</taxon>
        <taxon>Lophotrochozoa</taxon>
        <taxon>Platyhelminthes</taxon>
        <taxon>Cestoda</taxon>
        <taxon>Eucestoda</taxon>
        <taxon>Diphyllobothriidea</taxon>
        <taxon>Diphyllobothriidae</taxon>
        <taxon>Schistocephalus</taxon>
    </lineage>
</organism>
<reference evidence="3" key="1">
    <citation type="submission" date="2016-06" db="UniProtKB">
        <authorList>
            <consortium name="WormBaseParasite"/>
        </authorList>
    </citation>
    <scope>IDENTIFICATION</scope>
</reference>
<dbReference type="SMART" id="SM00228">
    <property type="entry name" value="PDZ"/>
    <property type="match status" value="1"/>
</dbReference>
<dbReference type="AlphaFoldDB" id="A0A183SLD0"/>
<sequence length="322" mass="34951">LTERSSPFQAGKIANWDRIIAVNGQLIDDYDTALQLLTRCPNRVSLRVSRIKPAHLLQPIVEGRSTSPLPKSFSPLNAPPTPVVPGVETTIELLKGNGDLGFSIVGGIDTVHGSVFVHEVYDGGLVARDGRLKPGDRLLAVNNTDLRNATHATARNVRFPSAVLCYPLVNRRLQCSHCPCTFTHRMVLLCHIRIPESGIHRDGNTSYTYTHINTSHRPPMSATSRAPPPPSPQTQNLPTYPVLVVTAHAYHASAWSVTCESIAQRPVNQCQEHQHTPVAPDSTIRTAQAHSHTVGFEPGVVARPGVTPTAPTTCVLSLLRSS</sequence>
<evidence type="ECO:0000256" key="1">
    <source>
        <dbReference type="SAM" id="MobiDB-lite"/>
    </source>
</evidence>
<feature type="compositionally biased region" description="Polar residues" evidence="1">
    <location>
        <begin position="204"/>
        <end position="216"/>
    </location>
</feature>
<dbReference type="SUPFAM" id="SSF50156">
    <property type="entry name" value="PDZ domain-like"/>
    <property type="match status" value="2"/>
</dbReference>
<feature type="region of interest" description="Disordered" evidence="1">
    <location>
        <begin position="203"/>
        <end position="235"/>
    </location>
</feature>
<evidence type="ECO:0000313" key="3">
    <source>
        <dbReference type="WBParaSite" id="SSLN_0000519101-mRNA-1"/>
    </source>
</evidence>
<dbReference type="Gene3D" id="2.30.42.10">
    <property type="match status" value="2"/>
</dbReference>
<protein>
    <submittedName>
        <fullName evidence="3">PDZ domain-containing protein</fullName>
    </submittedName>
</protein>
<dbReference type="PANTHER" id="PTHR19964:SF92">
    <property type="entry name" value="PATJ HOMOLOG"/>
    <property type="match status" value="1"/>
</dbReference>
<dbReference type="Pfam" id="PF00595">
    <property type="entry name" value="PDZ"/>
    <property type="match status" value="1"/>
</dbReference>
<evidence type="ECO:0000259" key="2">
    <source>
        <dbReference type="PROSITE" id="PS50106"/>
    </source>
</evidence>
<dbReference type="PROSITE" id="PS50106">
    <property type="entry name" value="PDZ"/>
    <property type="match status" value="1"/>
</dbReference>
<accession>A0A183SLD0</accession>
<dbReference type="PANTHER" id="PTHR19964">
    <property type="entry name" value="MULTIPLE PDZ DOMAIN PROTEIN"/>
    <property type="match status" value="1"/>
</dbReference>
<dbReference type="InterPro" id="IPR051342">
    <property type="entry name" value="PDZ_scaffold"/>
</dbReference>
<proteinExistence type="predicted"/>